<keyword evidence="1" id="KW-0472">Membrane</keyword>
<name>G0MKH2_CAEBE</name>
<accession>G0MKH2</accession>
<dbReference type="HOGENOM" id="CLU_1273250_0_0_1"/>
<organism evidence="3">
    <name type="scientific">Caenorhabditis brenneri</name>
    <name type="common">Nematode worm</name>
    <dbReference type="NCBI Taxonomy" id="135651"/>
    <lineage>
        <taxon>Eukaryota</taxon>
        <taxon>Metazoa</taxon>
        <taxon>Ecdysozoa</taxon>
        <taxon>Nematoda</taxon>
        <taxon>Chromadorea</taxon>
        <taxon>Rhabditida</taxon>
        <taxon>Rhabditina</taxon>
        <taxon>Rhabditomorpha</taxon>
        <taxon>Rhabditoidea</taxon>
        <taxon>Rhabditidae</taxon>
        <taxon>Peloderinae</taxon>
        <taxon>Caenorhabditis</taxon>
    </lineage>
</organism>
<feature type="transmembrane region" description="Helical" evidence="1">
    <location>
        <begin position="77"/>
        <end position="95"/>
    </location>
</feature>
<dbReference type="AlphaFoldDB" id="G0MKH2"/>
<proteinExistence type="predicted"/>
<keyword evidence="3" id="KW-1185">Reference proteome</keyword>
<feature type="transmembrane region" description="Helical" evidence="1">
    <location>
        <begin position="46"/>
        <end position="65"/>
    </location>
</feature>
<keyword evidence="1" id="KW-1133">Transmembrane helix</keyword>
<protein>
    <submittedName>
        <fullName evidence="2">Uncharacterized protein</fullName>
    </submittedName>
</protein>
<dbReference type="eggNOG" id="ENOG502THQA">
    <property type="taxonomic scope" value="Eukaryota"/>
</dbReference>
<dbReference type="OrthoDB" id="5786955at2759"/>
<feature type="transmembrane region" description="Helical" evidence="1">
    <location>
        <begin position="102"/>
        <end position="127"/>
    </location>
</feature>
<dbReference type="InterPro" id="IPR024483">
    <property type="entry name" value="Glam1"/>
</dbReference>
<dbReference type="EMBL" id="GL379798">
    <property type="protein sequence ID" value="EGT33560.1"/>
    <property type="molecule type" value="Genomic_DNA"/>
</dbReference>
<gene>
    <name evidence="2" type="ORF">CAEBREN_03798</name>
</gene>
<sequence length="217" mass="24830">MKPRPTYIPSSGDESLMPSEINTNMGIIQGVEIRRNSAFVERCRRFTPGLMLQVFALCKFAILLYFCTHRPYDEKELPLVVVALCLDAILLLSAASQDFCSLIISWIITCTLFVFYLILLITVPIFVTSFFTSDSAGYSNIPPDWRLFRDLISYKTKEEILLKRGIEFGLRIEIVLVTIVFVTGFQFGLLNSTLNAKLDHLKRKRQAKETRNSVYLI</sequence>
<dbReference type="OMA" id="WITTCAT"/>
<dbReference type="Pfam" id="PF10912">
    <property type="entry name" value="Glam1"/>
    <property type="match status" value="1"/>
</dbReference>
<keyword evidence="1" id="KW-0812">Transmembrane</keyword>
<dbReference type="InParanoid" id="G0MKH2"/>
<reference evidence="3" key="1">
    <citation type="submission" date="2011-07" db="EMBL/GenBank/DDBJ databases">
        <authorList>
            <consortium name="Caenorhabditis brenneri Sequencing and Analysis Consortium"/>
            <person name="Wilson R.K."/>
        </authorList>
    </citation>
    <scope>NUCLEOTIDE SEQUENCE [LARGE SCALE GENOMIC DNA]</scope>
    <source>
        <strain evidence="3">PB2801</strain>
    </source>
</reference>
<evidence type="ECO:0000313" key="2">
    <source>
        <dbReference type="EMBL" id="EGT33560.1"/>
    </source>
</evidence>
<evidence type="ECO:0000313" key="3">
    <source>
        <dbReference type="Proteomes" id="UP000008068"/>
    </source>
</evidence>
<evidence type="ECO:0000256" key="1">
    <source>
        <dbReference type="SAM" id="Phobius"/>
    </source>
</evidence>
<feature type="transmembrane region" description="Helical" evidence="1">
    <location>
        <begin position="174"/>
        <end position="194"/>
    </location>
</feature>
<dbReference type="Proteomes" id="UP000008068">
    <property type="component" value="Unassembled WGS sequence"/>
</dbReference>
<dbReference type="FunCoup" id="G0MKH2">
    <property type="interactions" value="1718"/>
</dbReference>